<feature type="region of interest" description="Disordered" evidence="2">
    <location>
        <begin position="97"/>
        <end position="118"/>
    </location>
</feature>
<feature type="coiled-coil region" evidence="1">
    <location>
        <begin position="264"/>
        <end position="317"/>
    </location>
</feature>
<keyword evidence="5" id="KW-1185">Reference proteome</keyword>
<feature type="transmembrane region" description="Helical" evidence="3">
    <location>
        <begin position="73"/>
        <end position="92"/>
    </location>
</feature>
<dbReference type="Proteomes" id="UP001164439">
    <property type="component" value="Chromosome"/>
</dbReference>
<evidence type="ECO:0000313" key="5">
    <source>
        <dbReference type="Proteomes" id="UP001164439"/>
    </source>
</evidence>
<evidence type="ECO:0008006" key="6">
    <source>
        <dbReference type="Google" id="ProtNLM"/>
    </source>
</evidence>
<accession>A0ABY7KH93</accession>
<sequence>MTSSLIRGRPRRGTAHISVRVVHAVVGVLVAVAWLVLPGMTSRAEAPVAGGTDGPVAGAAAQEAPEDSTAGDLALPLVAAAAAVAVAGYAYVRRSRRARTRTTPGGAPAPDTAPAGSELDTRAQSLLTEADNWVRTSREELSFALGRAGVEGDERALREAAAELASAFRMRQRYDDGLPEDDAGRQQVLAGIVGRCEEAGRRLDAEAAGFDQLRGLEGDLGGALAVAEGRFRELTARTGGAGATLVELDKRYGPAATAPVAGYVEQAKDRLVFATTRLNEARQGADLDATEQAIGRLRAAEAAIAQAELLVHGVERLAEDLAAAAALVPAALTGGETEIAGARERAARAGGGSGGPKDVRIGHADGVLADVREELTGGPYDPVEALRRIVRGVVPVADGRAGVVSAAAWLVARSSTAAADDHIATHRSAVGSAPRTRLAEARRLLASTPGLTDLLTTDALARRARELAEQDIRLRGAEPEPATSQSFGGPRTCERRG</sequence>
<feature type="compositionally biased region" description="Low complexity" evidence="2">
    <location>
        <begin position="101"/>
        <end position="117"/>
    </location>
</feature>
<evidence type="ECO:0000256" key="3">
    <source>
        <dbReference type="SAM" id="Phobius"/>
    </source>
</evidence>
<gene>
    <name evidence="4" type="ORF">STRCI_005283</name>
</gene>
<name>A0ABY7KH93_9ACTN</name>
<keyword evidence="3" id="KW-0472">Membrane</keyword>
<evidence type="ECO:0000256" key="2">
    <source>
        <dbReference type="SAM" id="MobiDB-lite"/>
    </source>
</evidence>
<organism evidence="4 5">
    <name type="scientific">Streptomyces cinnabarinus</name>
    <dbReference type="NCBI Taxonomy" id="67287"/>
    <lineage>
        <taxon>Bacteria</taxon>
        <taxon>Bacillati</taxon>
        <taxon>Actinomycetota</taxon>
        <taxon>Actinomycetes</taxon>
        <taxon>Kitasatosporales</taxon>
        <taxon>Streptomycetaceae</taxon>
        <taxon>Streptomyces</taxon>
    </lineage>
</organism>
<evidence type="ECO:0000313" key="4">
    <source>
        <dbReference type="EMBL" id="WAZ23911.1"/>
    </source>
</evidence>
<dbReference type="EMBL" id="CP114413">
    <property type="protein sequence ID" value="WAZ23911.1"/>
    <property type="molecule type" value="Genomic_DNA"/>
</dbReference>
<reference evidence="4" key="1">
    <citation type="submission" date="2022-12" db="EMBL/GenBank/DDBJ databases">
        <authorList>
            <person name="Ruckert C."/>
            <person name="Busche T."/>
            <person name="Kalinowski J."/>
            <person name="Wittmann C."/>
        </authorList>
    </citation>
    <scope>NUCLEOTIDE SEQUENCE</scope>
    <source>
        <strain evidence="4">DSM 40467</strain>
    </source>
</reference>
<keyword evidence="1" id="KW-0175">Coiled coil</keyword>
<protein>
    <recommendedName>
        <fullName evidence="6">TPM domain-containing protein</fullName>
    </recommendedName>
</protein>
<feature type="transmembrane region" description="Helical" evidence="3">
    <location>
        <begin position="21"/>
        <end position="37"/>
    </location>
</feature>
<proteinExistence type="predicted"/>
<keyword evidence="3" id="KW-0812">Transmembrane</keyword>
<evidence type="ECO:0000256" key="1">
    <source>
        <dbReference type="SAM" id="Coils"/>
    </source>
</evidence>
<feature type="region of interest" description="Disordered" evidence="2">
    <location>
        <begin position="471"/>
        <end position="497"/>
    </location>
</feature>
<keyword evidence="3" id="KW-1133">Transmembrane helix</keyword>